<feature type="domain" description="SIS" evidence="11">
    <location>
        <begin position="40"/>
        <end position="198"/>
    </location>
</feature>
<dbReference type="EC" id="5.3.1.28" evidence="10"/>
<evidence type="ECO:0000256" key="10">
    <source>
        <dbReference type="HAMAP-Rule" id="MF_00067"/>
    </source>
</evidence>
<keyword evidence="6 10" id="KW-0479">Metal-binding</keyword>
<evidence type="ECO:0000313" key="13">
    <source>
        <dbReference type="Proteomes" id="UP000232638"/>
    </source>
</evidence>
<evidence type="ECO:0000313" key="12">
    <source>
        <dbReference type="EMBL" id="AUB84760.1"/>
    </source>
</evidence>
<dbReference type="PANTHER" id="PTHR30390:SF6">
    <property type="entry name" value="DNAA INITIATOR-ASSOCIATING PROTEIN DIAA"/>
    <property type="match status" value="1"/>
</dbReference>
<dbReference type="InterPro" id="IPR035461">
    <property type="entry name" value="GmhA/DiaA"/>
</dbReference>
<feature type="binding site" evidence="10">
    <location>
        <position position="64"/>
    </location>
    <ligand>
        <name>Zn(2+)</name>
        <dbReference type="ChEBI" id="CHEBI:29105"/>
    </ligand>
</feature>
<dbReference type="InterPro" id="IPR004515">
    <property type="entry name" value="Phosphoheptose_Isoase"/>
</dbReference>
<keyword evidence="5 10" id="KW-0963">Cytoplasm</keyword>
<evidence type="ECO:0000256" key="1">
    <source>
        <dbReference type="ARBA" id="ARBA00000348"/>
    </source>
</evidence>
<comment type="catalytic activity">
    <reaction evidence="1 10">
        <text>2 D-sedoheptulose 7-phosphate = D-glycero-alpha-D-manno-heptose 7-phosphate + D-glycero-beta-D-manno-heptose 7-phosphate</text>
        <dbReference type="Rhea" id="RHEA:27489"/>
        <dbReference type="ChEBI" id="CHEBI:57483"/>
        <dbReference type="ChEBI" id="CHEBI:60203"/>
        <dbReference type="ChEBI" id="CHEBI:60204"/>
        <dbReference type="EC" id="5.3.1.28"/>
    </reaction>
</comment>
<proteinExistence type="inferred from homology"/>
<feature type="binding site" evidence="10">
    <location>
        <position position="183"/>
    </location>
    <ligand>
        <name>Zn(2+)</name>
        <dbReference type="ChEBI" id="CHEBI:29105"/>
    </ligand>
</feature>
<reference evidence="12 13" key="1">
    <citation type="submission" date="2017-03" db="EMBL/GenBank/DDBJ databases">
        <title>Complete genome sequence of Candidatus 'Thiodictyon syntrophicum' sp. nov. strain Cad16T, a photolithoautotroph purple sulfur bacterium isolated from an alpine meromictic lake.</title>
        <authorList>
            <person name="Luedin S.M."/>
            <person name="Pothier J.F."/>
            <person name="Danza F."/>
            <person name="Storelli N."/>
            <person name="Wittwer M."/>
            <person name="Tonolla M."/>
        </authorList>
    </citation>
    <scope>NUCLEOTIDE SEQUENCE [LARGE SCALE GENOMIC DNA]</scope>
    <source>
        <strain evidence="12 13">Cad16T</strain>
    </source>
</reference>
<comment type="similarity">
    <text evidence="4 10">Belongs to the SIS family. GmhA subfamily.</text>
</comment>
<keyword evidence="9 10" id="KW-0119">Carbohydrate metabolism</keyword>
<comment type="subcellular location">
    <subcellularLocation>
        <location evidence="3 10">Cytoplasm</location>
    </subcellularLocation>
</comment>
<keyword evidence="13" id="KW-1185">Reference proteome</keyword>
<feature type="binding site" evidence="10">
    <location>
        <position position="128"/>
    </location>
    <ligand>
        <name>substrate</name>
    </ligand>
</feature>
<dbReference type="GO" id="GO:0008270">
    <property type="term" value="F:zinc ion binding"/>
    <property type="evidence" value="ECO:0007669"/>
    <property type="project" value="UniProtKB-UniRule"/>
</dbReference>
<keyword evidence="7 10" id="KW-0862">Zinc</keyword>
<evidence type="ECO:0000256" key="8">
    <source>
        <dbReference type="ARBA" id="ARBA00023235"/>
    </source>
</evidence>
<dbReference type="Gene3D" id="3.40.50.10490">
    <property type="entry name" value="Glucose-6-phosphate isomerase like protein, domain 1"/>
    <property type="match status" value="1"/>
</dbReference>
<feature type="binding site" evidence="10">
    <location>
        <position position="175"/>
    </location>
    <ligand>
        <name>Zn(2+)</name>
        <dbReference type="ChEBI" id="CHEBI:29105"/>
    </ligand>
</feature>
<dbReference type="Pfam" id="PF13580">
    <property type="entry name" value="SIS_2"/>
    <property type="match status" value="1"/>
</dbReference>
<name>A0A2K8UGT2_9GAMM</name>
<sequence length="198" mass="20419">MDKTMRDRIGDEIRETGRVLAAMLADSALIATIEGAALACVACLKAGGKILLAGNGGSAADAQHIAAELVGRFAIERPGLAAIALTTDTSVLTSIGNDHGFEQIFARQVQAHGRRGDVFIAYSTSGSSPNILAALHEARRRGLICIGLTGNRNGPMGACCDYCLAVPAGETPKIQEAHLVLGHLLCGLVETAVCGATQ</sequence>
<dbReference type="InterPro" id="IPR046348">
    <property type="entry name" value="SIS_dom_sf"/>
</dbReference>
<comment type="function">
    <text evidence="2 10">Catalyzes the isomerization of sedoheptulose 7-phosphate in D-glycero-D-manno-heptose 7-phosphate.</text>
</comment>
<gene>
    <name evidence="10" type="primary">gmhA</name>
    <name evidence="12" type="ORF">THSYN_13140</name>
</gene>
<dbReference type="HAMAP" id="MF_00067">
    <property type="entry name" value="GmhA"/>
    <property type="match status" value="1"/>
</dbReference>
<evidence type="ECO:0000256" key="3">
    <source>
        <dbReference type="ARBA" id="ARBA00004496"/>
    </source>
</evidence>
<evidence type="ECO:0000256" key="2">
    <source>
        <dbReference type="ARBA" id="ARBA00003172"/>
    </source>
</evidence>
<dbReference type="AlphaFoldDB" id="A0A2K8UGT2"/>
<comment type="pathway">
    <text evidence="10">Carbohydrate biosynthesis; D-glycero-D-manno-heptose 7-phosphate biosynthesis; D-glycero-alpha-D-manno-heptose 7-phosphate and D-glycero-beta-D-manno-heptose 7-phosphate from sedoheptulose 7-phosphate: step 1/1.</text>
</comment>
<organism evidence="12 13">
    <name type="scientific">Candidatus Thiodictyon syntrophicum</name>
    <dbReference type="NCBI Taxonomy" id="1166950"/>
    <lineage>
        <taxon>Bacteria</taxon>
        <taxon>Pseudomonadati</taxon>
        <taxon>Pseudomonadota</taxon>
        <taxon>Gammaproteobacteria</taxon>
        <taxon>Chromatiales</taxon>
        <taxon>Chromatiaceae</taxon>
        <taxon>Thiodictyon</taxon>
    </lineage>
</organism>
<dbReference type="Proteomes" id="UP000232638">
    <property type="component" value="Chromosome"/>
</dbReference>
<comment type="subunit">
    <text evidence="10">Homotetramer.</text>
</comment>
<dbReference type="InterPro" id="IPR001347">
    <property type="entry name" value="SIS_dom"/>
</dbReference>
<keyword evidence="8 10" id="KW-0413">Isomerase</keyword>
<dbReference type="PROSITE" id="PS51464">
    <property type="entry name" value="SIS"/>
    <property type="match status" value="1"/>
</dbReference>
<evidence type="ECO:0000256" key="7">
    <source>
        <dbReference type="ARBA" id="ARBA00022833"/>
    </source>
</evidence>
<dbReference type="GO" id="GO:0005737">
    <property type="term" value="C:cytoplasm"/>
    <property type="evidence" value="ECO:0007669"/>
    <property type="project" value="UniProtKB-SubCell"/>
</dbReference>
<feature type="binding site" evidence="10">
    <location>
        <begin position="55"/>
        <end position="57"/>
    </location>
    <ligand>
        <name>substrate</name>
    </ligand>
</feature>
<evidence type="ECO:0000256" key="6">
    <source>
        <dbReference type="ARBA" id="ARBA00022723"/>
    </source>
</evidence>
<evidence type="ECO:0000256" key="9">
    <source>
        <dbReference type="ARBA" id="ARBA00023277"/>
    </source>
</evidence>
<dbReference type="PANTHER" id="PTHR30390">
    <property type="entry name" value="SEDOHEPTULOSE 7-PHOSPHATE ISOMERASE / DNAA INITIATOR-ASSOCIATING FACTOR FOR REPLICATION INITIATION"/>
    <property type="match status" value="1"/>
</dbReference>
<dbReference type="EMBL" id="CP020370">
    <property type="protein sequence ID" value="AUB84760.1"/>
    <property type="molecule type" value="Genomic_DNA"/>
</dbReference>
<dbReference type="GO" id="GO:0005975">
    <property type="term" value="P:carbohydrate metabolic process"/>
    <property type="evidence" value="ECO:0007669"/>
    <property type="project" value="UniProtKB-UniRule"/>
</dbReference>
<dbReference type="CDD" id="cd05006">
    <property type="entry name" value="SIS_GmhA"/>
    <property type="match status" value="1"/>
</dbReference>
<feature type="binding site" evidence="10">
    <location>
        <position position="175"/>
    </location>
    <ligand>
        <name>substrate</name>
    </ligand>
</feature>
<accession>A0A2K8UGT2</accession>
<comment type="miscellaneous">
    <text evidence="10">The reaction produces a racemic mixture of D-glycero-alpha-D-manno-heptose 7-phosphate and D-glycero-beta-D-manno-heptose 7-phosphate.</text>
</comment>
<dbReference type="KEGG" id="tsy:THSYN_13140"/>
<feature type="binding site" evidence="10">
    <location>
        <begin position="97"/>
        <end position="98"/>
    </location>
    <ligand>
        <name>substrate</name>
    </ligand>
</feature>
<dbReference type="GO" id="GO:0097367">
    <property type="term" value="F:carbohydrate derivative binding"/>
    <property type="evidence" value="ECO:0007669"/>
    <property type="project" value="InterPro"/>
</dbReference>
<dbReference type="SUPFAM" id="SSF53697">
    <property type="entry name" value="SIS domain"/>
    <property type="match status" value="1"/>
</dbReference>
<evidence type="ECO:0000256" key="4">
    <source>
        <dbReference type="ARBA" id="ARBA00009894"/>
    </source>
</evidence>
<evidence type="ECO:0000256" key="5">
    <source>
        <dbReference type="ARBA" id="ARBA00022490"/>
    </source>
</evidence>
<feature type="binding site" evidence="10">
    <location>
        <begin position="123"/>
        <end position="125"/>
    </location>
    <ligand>
        <name>substrate</name>
    </ligand>
</feature>
<feature type="binding site" evidence="10">
    <location>
        <position position="68"/>
    </location>
    <ligand>
        <name>Zn(2+)</name>
        <dbReference type="ChEBI" id="CHEBI:29105"/>
    </ligand>
</feature>
<comment type="cofactor">
    <cofactor evidence="10">
        <name>Zn(2+)</name>
        <dbReference type="ChEBI" id="CHEBI:29105"/>
    </cofactor>
    <text evidence="10">Binds 1 zinc ion per subunit.</text>
</comment>
<dbReference type="GO" id="GO:0008968">
    <property type="term" value="F:D-sedoheptulose 7-phosphate isomerase activity"/>
    <property type="evidence" value="ECO:0007669"/>
    <property type="project" value="UniProtKB-UniRule"/>
</dbReference>
<dbReference type="UniPathway" id="UPA00041">
    <property type="reaction ID" value="UER00436"/>
</dbReference>
<dbReference type="InterPro" id="IPR050099">
    <property type="entry name" value="SIS_GmhA/DiaA_subfam"/>
</dbReference>
<evidence type="ECO:0000259" key="11">
    <source>
        <dbReference type="PROSITE" id="PS51464"/>
    </source>
</evidence>
<protein>
    <recommendedName>
        <fullName evidence="10">Phosphoheptose isomerase</fullName>
        <ecNumber evidence="10">5.3.1.28</ecNumber>
    </recommendedName>
    <alternativeName>
        <fullName evidence="10">Sedoheptulose 7-phosphate isomerase</fullName>
    </alternativeName>
</protein>
<feature type="binding site" evidence="10">
    <location>
        <position position="68"/>
    </location>
    <ligand>
        <name>substrate</name>
    </ligand>
</feature>
<dbReference type="GO" id="GO:2001061">
    <property type="term" value="P:D-glycero-D-manno-heptose 7-phosphate biosynthetic process"/>
    <property type="evidence" value="ECO:0007669"/>
    <property type="project" value="UniProtKB-UniPathway"/>
</dbReference>